<dbReference type="AlphaFoldDB" id="C0EGX3"/>
<keyword evidence="2" id="KW-1185">Reference proteome</keyword>
<comment type="caution">
    <text evidence="1">The sequence shown here is derived from an EMBL/GenBank/DDBJ whole genome shotgun (WGS) entry which is preliminary data.</text>
</comment>
<protein>
    <submittedName>
        <fullName evidence="1">Uncharacterized protein</fullName>
    </submittedName>
</protein>
<reference evidence="1 2" key="1">
    <citation type="submission" date="2009-01" db="EMBL/GenBank/DDBJ databases">
        <authorList>
            <person name="Fulton L."/>
            <person name="Clifton S."/>
            <person name="Fulton B."/>
            <person name="Xu J."/>
            <person name="Minx P."/>
            <person name="Pepin K.H."/>
            <person name="Johnson M."/>
            <person name="Bhonagiri V."/>
            <person name="Nash W.E."/>
            <person name="Mardis E.R."/>
            <person name="Wilson R.K."/>
        </authorList>
    </citation>
    <scope>NUCLEOTIDE SEQUENCE [LARGE SCALE GENOMIC DNA]</scope>
    <source>
        <strain evidence="1 2">DSM 5476</strain>
    </source>
</reference>
<gene>
    <name evidence="1" type="ORF">CLOSTMETH_03117</name>
</gene>
<accession>C0EGX3</accession>
<evidence type="ECO:0000313" key="2">
    <source>
        <dbReference type="Proteomes" id="UP000003340"/>
    </source>
</evidence>
<dbReference type="Proteomes" id="UP000003340">
    <property type="component" value="Unassembled WGS sequence"/>
</dbReference>
<reference evidence="1 2" key="2">
    <citation type="submission" date="2009-02" db="EMBL/GenBank/DDBJ databases">
        <title>Draft genome sequence of Clostridium methylpentosum (DSM 5476).</title>
        <authorList>
            <person name="Sudarsanam P."/>
            <person name="Ley R."/>
            <person name="Guruge J."/>
            <person name="Turnbaugh P.J."/>
            <person name="Mahowald M."/>
            <person name="Liep D."/>
            <person name="Gordon J."/>
        </authorList>
    </citation>
    <scope>NUCLEOTIDE SEQUENCE [LARGE SCALE GENOMIC DNA]</scope>
    <source>
        <strain evidence="1 2">DSM 5476</strain>
    </source>
</reference>
<proteinExistence type="predicted"/>
<evidence type="ECO:0000313" key="1">
    <source>
        <dbReference type="EMBL" id="EEG29274.1"/>
    </source>
</evidence>
<sequence length="47" mass="5644">MNDVNSLSQSLLLGVYKLEWQERHRVYPKKSQKDIKRREIGESLRTL</sequence>
<organism evidence="1 2">
    <name type="scientific">[Clostridium] methylpentosum DSM 5476</name>
    <dbReference type="NCBI Taxonomy" id="537013"/>
    <lineage>
        <taxon>Bacteria</taxon>
        <taxon>Bacillati</taxon>
        <taxon>Bacillota</taxon>
        <taxon>Clostridia</taxon>
        <taxon>Eubacteriales</taxon>
        <taxon>Oscillospiraceae</taxon>
        <taxon>Oscillospiraceae incertae sedis</taxon>
    </lineage>
</organism>
<dbReference type="EMBL" id="ACEC01000112">
    <property type="protein sequence ID" value="EEG29274.1"/>
    <property type="molecule type" value="Genomic_DNA"/>
</dbReference>
<dbReference type="HOGENOM" id="CLU_3166508_0_0_9"/>
<dbReference type="STRING" id="537013.CLOSTMETH_03117"/>
<name>C0EGX3_9FIRM</name>